<reference evidence="3 4" key="1">
    <citation type="submission" date="2018-05" db="EMBL/GenBank/DDBJ databases">
        <title>Genomic Encyclopedia of Type Strains, Phase IV (KMG-IV): sequencing the most valuable type-strain genomes for metagenomic binning, comparative biology and taxonomic classification.</title>
        <authorList>
            <person name="Goeker M."/>
        </authorList>
    </citation>
    <scope>NUCLEOTIDE SEQUENCE [LARGE SCALE GENOMIC DNA]</scope>
    <source>
        <strain evidence="3 4">DSM 44717</strain>
    </source>
</reference>
<feature type="region of interest" description="Disordered" evidence="1">
    <location>
        <begin position="18"/>
        <end position="43"/>
    </location>
</feature>
<comment type="caution">
    <text evidence="3">The sequence shown here is derived from an EMBL/GenBank/DDBJ whole genome shotgun (WGS) entry which is preliminary data.</text>
</comment>
<accession>A0A317N2L6</accession>
<keyword evidence="2" id="KW-0812">Transmembrane</keyword>
<evidence type="ECO:0000256" key="1">
    <source>
        <dbReference type="SAM" id="MobiDB-lite"/>
    </source>
</evidence>
<keyword evidence="2" id="KW-0472">Membrane</keyword>
<feature type="transmembrane region" description="Helical" evidence="2">
    <location>
        <begin position="111"/>
        <end position="133"/>
    </location>
</feature>
<feature type="transmembrane region" description="Helical" evidence="2">
    <location>
        <begin position="49"/>
        <end position="68"/>
    </location>
</feature>
<evidence type="ECO:0000313" key="3">
    <source>
        <dbReference type="EMBL" id="PWV67932.1"/>
    </source>
</evidence>
<keyword evidence="4" id="KW-1185">Reference proteome</keyword>
<dbReference type="AlphaFoldDB" id="A0A317N2L6"/>
<feature type="transmembrane region" description="Helical" evidence="2">
    <location>
        <begin position="80"/>
        <end position="99"/>
    </location>
</feature>
<dbReference type="Proteomes" id="UP000246410">
    <property type="component" value="Unassembled WGS sequence"/>
</dbReference>
<evidence type="ECO:0000256" key="2">
    <source>
        <dbReference type="SAM" id="Phobius"/>
    </source>
</evidence>
<dbReference type="EMBL" id="QGTL01000018">
    <property type="protein sequence ID" value="PWV67932.1"/>
    <property type="molecule type" value="Genomic_DNA"/>
</dbReference>
<evidence type="ECO:0000313" key="4">
    <source>
        <dbReference type="Proteomes" id="UP000246410"/>
    </source>
</evidence>
<dbReference type="InterPro" id="IPR021215">
    <property type="entry name" value="DUF2752"/>
</dbReference>
<gene>
    <name evidence="3" type="ORF">DFR69_118106</name>
</gene>
<dbReference type="Pfam" id="PF10825">
    <property type="entry name" value="DUF2752"/>
    <property type="match status" value="1"/>
</dbReference>
<organism evidence="3 4">
    <name type="scientific">Nocardia neocaledoniensis</name>
    <dbReference type="NCBI Taxonomy" id="236511"/>
    <lineage>
        <taxon>Bacteria</taxon>
        <taxon>Bacillati</taxon>
        <taxon>Actinomycetota</taxon>
        <taxon>Actinomycetes</taxon>
        <taxon>Mycobacteriales</taxon>
        <taxon>Nocardiaceae</taxon>
        <taxon>Nocardia</taxon>
    </lineage>
</organism>
<name>A0A317N2L6_9NOCA</name>
<keyword evidence="2" id="KW-1133">Transmembrane helix</keyword>
<protein>
    <submittedName>
        <fullName evidence="3">Uncharacterized protein DUF2752</fullName>
    </submittedName>
</protein>
<proteinExistence type="predicted"/>
<sequence length="176" mass="19201">MKSPGFAGKLQRPACWTASSRPQYRGSVDSTPVMAENPSTETPPVWRRLAPPLITAGLGIGTLALLHFRDPHVEGSYGLCPVYALFGVYCPGCGGMRAMHNLTDGRVLDSLHSNILALPLVIAFAVFVVDWALRARRGERWRLPGLSAVTVWSFVGVLTAYTVLRNTPWGTWLTPV</sequence>
<feature type="transmembrane region" description="Helical" evidence="2">
    <location>
        <begin position="145"/>
        <end position="164"/>
    </location>
</feature>